<protein>
    <recommendedName>
        <fullName evidence="8">Ig-like domain-containing protein</fullName>
    </recommendedName>
</protein>
<accession>A0AAU9W750</accession>
<dbReference type="Pfam" id="PF23708">
    <property type="entry name" value="CILP_5th"/>
    <property type="match status" value="1"/>
</dbReference>
<dbReference type="InterPro" id="IPR003599">
    <property type="entry name" value="Ig_sub"/>
</dbReference>
<dbReference type="EMBL" id="CALNXJ010000009">
    <property type="protein sequence ID" value="CAH3104418.1"/>
    <property type="molecule type" value="Genomic_DNA"/>
</dbReference>
<reference evidence="9 10" key="1">
    <citation type="submission" date="2022-05" db="EMBL/GenBank/DDBJ databases">
        <authorList>
            <consortium name="Genoscope - CEA"/>
            <person name="William W."/>
        </authorList>
    </citation>
    <scope>NUCLEOTIDE SEQUENCE [LARGE SCALE GENOMIC DNA]</scope>
</reference>
<dbReference type="Gene3D" id="2.60.40.10">
    <property type="entry name" value="Immunoglobulins"/>
    <property type="match status" value="1"/>
</dbReference>
<dbReference type="InterPro" id="IPR036383">
    <property type="entry name" value="TSP1_rpt_sf"/>
</dbReference>
<dbReference type="SMART" id="SM00408">
    <property type="entry name" value="IGc2"/>
    <property type="match status" value="1"/>
</dbReference>
<dbReference type="Proteomes" id="UP001159428">
    <property type="component" value="Unassembled WGS sequence"/>
</dbReference>
<feature type="domain" description="Ig-like" evidence="8">
    <location>
        <begin position="331"/>
        <end position="414"/>
    </location>
</feature>
<dbReference type="InterPro" id="IPR013783">
    <property type="entry name" value="Ig-like_fold"/>
</dbReference>
<dbReference type="Pfam" id="PF23591">
    <property type="entry name" value="CILP"/>
    <property type="match status" value="1"/>
</dbReference>
<evidence type="ECO:0000313" key="9">
    <source>
        <dbReference type="EMBL" id="CAH3104418.1"/>
    </source>
</evidence>
<dbReference type="FunFam" id="2.60.40.10:FF:000357">
    <property type="entry name" value="Fc receptor like 1"/>
    <property type="match status" value="1"/>
</dbReference>
<sequence length="1070" mass="119860">MKYCSNGVCPGQWRWSTWTDCSVTCGGGRQRRTGTCILPSTGQKLQRERCVGNDYEIKNCSNEVCPGQWRWSPWTDCSVTCGAGRQRRTGTCILPSTGQKLQRERCVGNDYQIRNCSNGVCPGQWRWSPWTDCSVTCGGGRQRRTGTCILPSTGQKLQRERCVGNHHQTRKCVNGECPDGKWSRWSSWTDCSRSCGKGRQSRTRVCTNKATGKLLKNGWCAGKPRQEDICADWKCPDKRKRKCPLDREGTLKGRVLTKRDAPLAGANVSLAESPYKILSRTQENGFFEVNAFCFDKEKVILIIKRGYVPQTFRITDSKSTFKFKMENAVHPTVTAHPEDRRRFAGQDVIFCCQVEGNPPPVIEWFRNENILDSDEFSNKETLLLRKVEKNMAGNFRCRAVNQFGAEFSESATLTVLDPVLNSCNSTPSDHYINLPDGCTDLTGKSKVNIGKCDNSPCIRADVAPKQSCEEEERCCQAGAVSETTVRCGQGEFTVKRIASCRCDICKEGDTIVKGVVVGGPDETPVEYCDILVNDTVVTFSDFDGTFQLTVNKTTKRLVATFRDYTEEYEETTVTLPFQKGTTTFHKIHLRLEAKPIEFDPEEEKVVPLVGDAAAEVVIPANSLIDKDGNPQKGKAKVKVQFSDPRSEQDILESQGDFTTVDEDGEEQLLRTYGLFKIKVQDENNNNLGLTKDLHINIDIEQITGETFNESTPLPHLWWLDQKTGRWVDAGQLEQNSESAKRRKRNLWSRAFSGAISPENVQNAYNLDSSYDRCFAKVRATRRDGSGIPNAKVTSIFTNPRGQAIQGYLMRTTYSNGYRCISTQCNSDGYMEVEEDGKPLLPHEHEVRALPPETRASIVDTRRINFNPGARPLNGPVYQKAQASSCWRDGSGQSYFSFHSQGDAQVFNQGYVPQPPFQRRFGRGCYLKILTSGTTSTLVTAESYSEDEGTLYGTATKQTERVNSNLYAACIEHRCPERDATLIRFTVLTGECRRSRVQDILDENRNSGLAPNVAKALTPTDDELSGNSLGMFTCRRCNSAGLISDFETDCLKKRIVDGSRIKFFAVKFTCN</sequence>
<dbReference type="PANTHER" id="PTHR15031:SF6">
    <property type="entry name" value="CARTILAGE INTERMEDIATE LAYER PROTEIN 1-LIKE ISOFORM X1"/>
    <property type="match status" value="1"/>
</dbReference>
<dbReference type="InterPro" id="IPR008969">
    <property type="entry name" value="CarboxyPept-like_regulatory"/>
</dbReference>
<dbReference type="AlphaFoldDB" id="A0AAU9W750"/>
<evidence type="ECO:0000256" key="7">
    <source>
        <dbReference type="ARBA" id="ARBA00023319"/>
    </source>
</evidence>
<dbReference type="Pfam" id="PF13927">
    <property type="entry name" value="Ig_3"/>
    <property type="match status" value="1"/>
</dbReference>
<keyword evidence="10" id="KW-1185">Reference proteome</keyword>
<dbReference type="InterPro" id="IPR056255">
    <property type="entry name" value="CILP-1/2_dom"/>
</dbReference>
<organism evidence="9 10">
    <name type="scientific">Pocillopora meandrina</name>
    <dbReference type="NCBI Taxonomy" id="46732"/>
    <lineage>
        <taxon>Eukaryota</taxon>
        <taxon>Metazoa</taxon>
        <taxon>Cnidaria</taxon>
        <taxon>Anthozoa</taxon>
        <taxon>Hexacorallia</taxon>
        <taxon>Scleractinia</taxon>
        <taxon>Astrocoeniina</taxon>
        <taxon>Pocilloporidae</taxon>
        <taxon>Pocillopora</taxon>
    </lineage>
</organism>
<evidence type="ECO:0000256" key="3">
    <source>
        <dbReference type="ARBA" id="ARBA00022729"/>
    </source>
</evidence>
<comment type="caution">
    <text evidence="9">The sequence shown here is derived from an EMBL/GenBank/DDBJ whole genome shotgun (WGS) entry which is preliminary data.</text>
</comment>
<evidence type="ECO:0000256" key="4">
    <source>
        <dbReference type="ARBA" id="ARBA00023136"/>
    </source>
</evidence>
<dbReference type="SUPFAM" id="SSF82895">
    <property type="entry name" value="TSP-1 type 1 repeat"/>
    <property type="match status" value="4"/>
</dbReference>
<evidence type="ECO:0000256" key="2">
    <source>
        <dbReference type="ARBA" id="ARBA00022475"/>
    </source>
</evidence>
<evidence type="ECO:0000256" key="1">
    <source>
        <dbReference type="ARBA" id="ARBA00004236"/>
    </source>
</evidence>
<dbReference type="Gene3D" id="2.20.100.10">
    <property type="entry name" value="Thrombospondin type-1 (TSP1) repeat"/>
    <property type="match status" value="4"/>
</dbReference>
<dbReference type="InterPro" id="IPR039675">
    <property type="entry name" value="CILP1/CILP2"/>
</dbReference>
<evidence type="ECO:0000256" key="6">
    <source>
        <dbReference type="ARBA" id="ARBA00023180"/>
    </source>
</evidence>
<dbReference type="PROSITE" id="PS50835">
    <property type="entry name" value="IG_LIKE"/>
    <property type="match status" value="1"/>
</dbReference>
<dbReference type="GO" id="GO:0005886">
    <property type="term" value="C:plasma membrane"/>
    <property type="evidence" value="ECO:0007669"/>
    <property type="project" value="UniProtKB-SubCell"/>
</dbReference>
<dbReference type="Pfam" id="PF00090">
    <property type="entry name" value="TSP_1"/>
    <property type="match status" value="4"/>
</dbReference>
<dbReference type="PROSITE" id="PS50092">
    <property type="entry name" value="TSP1"/>
    <property type="match status" value="4"/>
</dbReference>
<keyword evidence="7" id="KW-0393">Immunoglobulin domain</keyword>
<dbReference type="SMART" id="SM00209">
    <property type="entry name" value="TSP1"/>
    <property type="match status" value="4"/>
</dbReference>
<dbReference type="InterPro" id="IPR000884">
    <property type="entry name" value="TSP1_rpt"/>
</dbReference>
<evidence type="ECO:0000259" key="8">
    <source>
        <dbReference type="PROSITE" id="PS50835"/>
    </source>
</evidence>
<evidence type="ECO:0000313" key="10">
    <source>
        <dbReference type="Proteomes" id="UP001159428"/>
    </source>
</evidence>
<proteinExistence type="predicted"/>
<dbReference type="InterPro" id="IPR003598">
    <property type="entry name" value="Ig_sub2"/>
</dbReference>
<dbReference type="PANTHER" id="PTHR15031">
    <property type="entry name" value="CARTILAGE INTERMEDIATE LAYER PROTEIN CLIP"/>
    <property type="match status" value="1"/>
</dbReference>
<keyword evidence="5" id="KW-1015">Disulfide bond</keyword>
<keyword evidence="2" id="KW-1003">Cell membrane</keyword>
<gene>
    <name evidence="9" type="ORF">PMEA_00034717</name>
</gene>
<evidence type="ECO:0000256" key="5">
    <source>
        <dbReference type="ARBA" id="ARBA00023157"/>
    </source>
</evidence>
<keyword evidence="4" id="KW-0472">Membrane</keyword>
<keyword evidence="6" id="KW-0325">Glycoprotein</keyword>
<dbReference type="SUPFAM" id="SSF49464">
    <property type="entry name" value="Carboxypeptidase regulatory domain-like"/>
    <property type="match status" value="2"/>
</dbReference>
<name>A0AAU9W750_9CNID</name>
<keyword evidence="3" id="KW-0732">Signal</keyword>
<dbReference type="SMART" id="SM00409">
    <property type="entry name" value="IG"/>
    <property type="match status" value="1"/>
</dbReference>
<dbReference type="InterPro" id="IPR036179">
    <property type="entry name" value="Ig-like_dom_sf"/>
</dbReference>
<dbReference type="SUPFAM" id="SSF48726">
    <property type="entry name" value="Immunoglobulin"/>
    <property type="match status" value="1"/>
</dbReference>
<dbReference type="InterPro" id="IPR056256">
    <property type="entry name" value="CILP-1/2_b-sand_dom2"/>
</dbReference>
<dbReference type="InterPro" id="IPR007110">
    <property type="entry name" value="Ig-like_dom"/>
</dbReference>
<comment type="subcellular location">
    <subcellularLocation>
        <location evidence="1">Cell membrane</location>
    </subcellularLocation>
</comment>